<gene>
    <name evidence="2" type="ORF">SAMEA2273876_04148</name>
</gene>
<evidence type="ECO:0000313" key="2">
    <source>
        <dbReference type="EMBL" id="SAQ02290.1"/>
    </source>
</evidence>
<sequence length="43" mass="4752">MFTLKAAQPLLIALLVVVQIDILTGFHLLHAISSFFVEGLSRK</sequence>
<comment type="caution">
    <text evidence="2">The sequence shown here is derived from an EMBL/GenBank/DDBJ whole genome shotgun (WGS) entry which is preliminary data.</text>
</comment>
<protein>
    <submittedName>
        <fullName evidence="2">Uncharacterized protein</fullName>
    </submittedName>
</protein>
<organism evidence="2 3">
    <name type="scientific">Raoultella planticola</name>
    <name type="common">Klebsiella planticola</name>
    <dbReference type="NCBI Taxonomy" id="575"/>
    <lineage>
        <taxon>Bacteria</taxon>
        <taxon>Pseudomonadati</taxon>
        <taxon>Pseudomonadota</taxon>
        <taxon>Gammaproteobacteria</taxon>
        <taxon>Enterobacterales</taxon>
        <taxon>Enterobacteriaceae</taxon>
        <taxon>Klebsiella/Raoultella group</taxon>
        <taxon>Raoultella</taxon>
    </lineage>
</organism>
<name>A0A8G2E4V4_RAOPL</name>
<keyword evidence="1" id="KW-0812">Transmembrane</keyword>
<accession>A0A8G2E4V4</accession>
<evidence type="ECO:0000256" key="1">
    <source>
        <dbReference type="SAM" id="Phobius"/>
    </source>
</evidence>
<dbReference type="EMBL" id="FLAC01000018">
    <property type="protein sequence ID" value="SAQ02290.1"/>
    <property type="molecule type" value="Genomic_DNA"/>
</dbReference>
<dbReference type="AlphaFoldDB" id="A0A8G2E4V4"/>
<proteinExistence type="predicted"/>
<dbReference type="RefSeq" id="WP_256431523.1">
    <property type="nucleotide sequence ID" value="NZ_CABGNG010000045.1"/>
</dbReference>
<dbReference type="Proteomes" id="UP000078124">
    <property type="component" value="Unassembled WGS sequence"/>
</dbReference>
<feature type="transmembrane region" description="Helical" evidence="1">
    <location>
        <begin position="12"/>
        <end position="37"/>
    </location>
</feature>
<keyword evidence="1" id="KW-0472">Membrane</keyword>
<reference evidence="2 3" key="1">
    <citation type="submission" date="2016-05" db="EMBL/GenBank/DDBJ databases">
        <authorList>
            <consortium name="Pathogen Informatics"/>
        </authorList>
    </citation>
    <scope>NUCLEOTIDE SEQUENCE [LARGE SCALE GENOMIC DNA]</scope>
    <source>
        <strain evidence="2 3">2880STDY5682802</strain>
    </source>
</reference>
<keyword evidence="1" id="KW-1133">Transmembrane helix</keyword>
<evidence type="ECO:0000313" key="3">
    <source>
        <dbReference type="Proteomes" id="UP000078124"/>
    </source>
</evidence>